<accession>A0ABR2Z577</accession>
<name>A0ABR2Z577_9AGAR</name>
<feature type="compositionally biased region" description="Polar residues" evidence="1">
    <location>
        <begin position="102"/>
        <end position="113"/>
    </location>
</feature>
<dbReference type="Proteomes" id="UP001437256">
    <property type="component" value="Unassembled WGS sequence"/>
</dbReference>
<evidence type="ECO:0000313" key="2">
    <source>
        <dbReference type="EMBL" id="KAL0056702.1"/>
    </source>
</evidence>
<protein>
    <submittedName>
        <fullName evidence="2">Uncharacterized protein</fullName>
    </submittedName>
</protein>
<feature type="compositionally biased region" description="Polar residues" evidence="1">
    <location>
        <begin position="236"/>
        <end position="247"/>
    </location>
</feature>
<comment type="caution">
    <text evidence="2">The sequence shown here is derived from an EMBL/GenBank/DDBJ whole genome shotgun (WGS) entry which is preliminary data.</text>
</comment>
<keyword evidence="3" id="KW-1185">Reference proteome</keyword>
<proteinExistence type="predicted"/>
<feature type="compositionally biased region" description="Basic and acidic residues" evidence="1">
    <location>
        <begin position="220"/>
        <end position="235"/>
    </location>
</feature>
<feature type="region of interest" description="Disordered" evidence="1">
    <location>
        <begin position="1"/>
        <end position="247"/>
    </location>
</feature>
<feature type="compositionally biased region" description="Basic and acidic residues" evidence="1">
    <location>
        <begin position="71"/>
        <end position="87"/>
    </location>
</feature>
<feature type="compositionally biased region" description="Basic and acidic residues" evidence="1">
    <location>
        <begin position="115"/>
        <end position="124"/>
    </location>
</feature>
<feature type="compositionally biased region" description="Basic and acidic residues" evidence="1">
    <location>
        <begin position="293"/>
        <end position="306"/>
    </location>
</feature>
<feature type="compositionally biased region" description="Low complexity" evidence="1">
    <location>
        <begin position="23"/>
        <end position="32"/>
    </location>
</feature>
<sequence>SSLGISVDTRGDIRVSSSNNDGAMASESAIIPIPSPYSPQANEKPRQNRDAPLSRPTVRVTAEMGVGEGSDTTRRIIETRVGRRDSSEPTILPPPSCPFSEETLQSTITTNVNAGKDKEKERQPTSESSNSSPGTSSSFFSATSVSPVDKSTTPAASTTPPRAFLNKNGKRKEPDLDQDESTLISCSTLEDVPGPSSTSTDVPAPSTGIDPQAILLFDSGTRDRKECVGKGKETQRGTGVNFSPQSSTGTVLFGSMDSMIQKNDVGSTGPSAPCPTRPSGFDTQRGGGVQNLEVRDKGKGKQREDTTSSGDAQKPAQCGGIDVLRFSMASGSESFPPRSSLFATQAPELFPRTNHRTYPHTNSTLFDSNFGDTISAGFPSATSSSINLHTLKTSNVLNPSIFGQNNTIVPQAFNLARNQPVTTGSSILPDWETLEWESRVLWRYQAISCMPYYRGTSFEELRVQDYQQNRKAPSAGSFGGIHCAVKNADSGPSALIFEQNESTHAFGITSSRE</sequence>
<reference evidence="2 3" key="1">
    <citation type="submission" date="2024-05" db="EMBL/GenBank/DDBJ databases">
        <title>A draft genome resource for the thread blight pathogen Marasmius tenuissimus strain MS-2.</title>
        <authorList>
            <person name="Yulfo-Soto G.E."/>
            <person name="Baruah I.K."/>
            <person name="Amoako-Attah I."/>
            <person name="Bukari Y."/>
            <person name="Meinhardt L.W."/>
            <person name="Bailey B.A."/>
            <person name="Cohen S.P."/>
        </authorList>
    </citation>
    <scope>NUCLEOTIDE SEQUENCE [LARGE SCALE GENOMIC DNA]</scope>
    <source>
        <strain evidence="2 3">MS-2</strain>
    </source>
</reference>
<organism evidence="2 3">
    <name type="scientific">Marasmius tenuissimus</name>
    <dbReference type="NCBI Taxonomy" id="585030"/>
    <lineage>
        <taxon>Eukaryota</taxon>
        <taxon>Fungi</taxon>
        <taxon>Dikarya</taxon>
        <taxon>Basidiomycota</taxon>
        <taxon>Agaricomycotina</taxon>
        <taxon>Agaricomycetes</taxon>
        <taxon>Agaricomycetidae</taxon>
        <taxon>Agaricales</taxon>
        <taxon>Marasmiineae</taxon>
        <taxon>Marasmiaceae</taxon>
        <taxon>Marasmius</taxon>
    </lineage>
</organism>
<feature type="region of interest" description="Disordered" evidence="1">
    <location>
        <begin position="262"/>
        <end position="318"/>
    </location>
</feature>
<dbReference type="Gene3D" id="1.10.10.2360">
    <property type="match status" value="1"/>
</dbReference>
<feature type="compositionally biased region" description="Low complexity" evidence="1">
    <location>
        <begin position="125"/>
        <end position="161"/>
    </location>
</feature>
<gene>
    <name evidence="2" type="ORF">AAF712_016692</name>
</gene>
<dbReference type="EMBL" id="JBBXMP010001047">
    <property type="protein sequence ID" value="KAL0056702.1"/>
    <property type="molecule type" value="Genomic_DNA"/>
</dbReference>
<evidence type="ECO:0000313" key="3">
    <source>
        <dbReference type="Proteomes" id="UP001437256"/>
    </source>
</evidence>
<feature type="non-terminal residue" evidence="2">
    <location>
        <position position="1"/>
    </location>
</feature>
<evidence type="ECO:0000256" key="1">
    <source>
        <dbReference type="SAM" id="MobiDB-lite"/>
    </source>
</evidence>